<accession>A0AAD7Q5K5</accession>
<dbReference type="KEGG" id="qsa:O6P43_005209"/>
<evidence type="ECO:0000313" key="3">
    <source>
        <dbReference type="Proteomes" id="UP001163823"/>
    </source>
</evidence>
<dbReference type="Proteomes" id="UP001163823">
    <property type="component" value="Chromosome 3"/>
</dbReference>
<keyword evidence="3" id="KW-1185">Reference proteome</keyword>
<gene>
    <name evidence="2" type="ORF">O6P43_005209</name>
</gene>
<evidence type="ECO:0000256" key="1">
    <source>
        <dbReference type="SAM" id="MobiDB-lite"/>
    </source>
</evidence>
<sequence length="172" mass="19728">MKPTPVRGYLSSLEEESTSQKEESCGGNDNCIASDVTWNQCTNKHHICISSNQRGKEDHPEVKEIAFEMKHESSYCSKCETLNGEKWEIDNEGGNDIRRSTISIVGSLSDEDESFLDKSWYSIIRGKEDKAHCKDVEVEKPVDVFEIRMAKIFEKGRQDECHDSQYNLTRQK</sequence>
<reference evidence="2" key="1">
    <citation type="journal article" date="2023" name="Science">
        <title>Elucidation of the pathway for biosynthesis of saponin adjuvants from the soapbark tree.</title>
        <authorList>
            <person name="Reed J."/>
            <person name="Orme A."/>
            <person name="El-Demerdash A."/>
            <person name="Owen C."/>
            <person name="Martin L.B.B."/>
            <person name="Misra R.C."/>
            <person name="Kikuchi S."/>
            <person name="Rejzek M."/>
            <person name="Martin A.C."/>
            <person name="Harkess A."/>
            <person name="Leebens-Mack J."/>
            <person name="Louveau T."/>
            <person name="Stephenson M.J."/>
            <person name="Osbourn A."/>
        </authorList>
    </citation>
    <scope>NUCLEOTIDE SEQUENCE</scope>
    <source>
        <strain evidence="2">S10</strain>
    </source>
</reference>
<name>A0AAD7Q5K5_QUISA</name>
<comment type="caution">
    <text evidence="2">The sequence shown here is derived from an EMBL/GenBank/DDBJ whole genome shotgun (WGS) entry which is preliminary data.</text>
</comment>
<feature type="region of interest" description="Disordered" evidence="1">
    <location>
        <begin position="1"/>
        <end position="26"/>
    </location>
</feature>
<proteinExistence type="predicted"/>
<dbReference type="AlphaFoldDB" id="A0AAD7Q5K5"/>
<evidence type="ECO:0000313" key="2">
    <source>
        <dbReference type="EMBL" id="KAJ7975260.1"/>
    </source>
</evidence>
<dbReference type="EMBL" id="JARAOO010000003">
    <property type="protein sequence ID" value="KAJ7975260.1"/>
    <property type="molecule type" value="Genomic_DNA"/>
</dbReference>
<organism evidence="2 3">
    <name type="scientific">Quillaja saponaria</name>
    <name type="common">Soap bark tree</name>
    <dbReference type="NCBI Taxonomy" id="32244"/>
    <lineage>
        <taxon>Eukaryota</taxon>
        <taxon>Viridiplantae</taxon>
        <taxon>Streptophyta</taxon>
        <taxon>Embryophyta</taxon>
        <taxon>Tracheophyta</taxon>
        <taxon>Spermatophyta</taxon>
        <taxon>Magnoliopsida</taxon>
        <taxon>eudicotyledons</taxon>
        <taxon>Gunneridae</taxon>
        <taxon>Pentapetalae</taxon>
        <taxon>rosids</taxon>
        <taxon>fabids</taxon>
        <taxon>Fabales</taxon>
        <taxon>Quillajaceae</taxon>
        <taxon>Quillaja</taxon>
    </lineage>
</organism>
<protein>
    <submittedName>
        <fullName evidence="2">TPR repeat-containing thioredoxin TDX</fullName>
    </submittedName>
</protein>